<evidence type="ECO:0000256" key="1">
    <source>
        <dbReference type="SAM" id="Coils"/>
    </source>
</evidence>
<evidence type="ECO:0000313" key="3">
    <source>
        <dbReference type="Proteomes" id="UP000058613"/>
    </source>
</evidence>
<name>A0A0P0N5V8_9CREN</name>
<sequence>MDCLPRLVHVHGCWLAIKASSCEELERAERILEALDAEKLLYEGAPVAPDCARVYEEARAALQETQGVAVEAAWPNPR</sequence>
<dbReference type="RefSeq" id="WP_156328053.1">
    <property type="nucleotide sequence ID" value="NZ_CP013011.1"/>
</dbReference>
<dbReference type="STRING" id="1273541.Pyrde_1891"/>
<evidence type="ECO:0000313" key="2">
    <source>
        <dbReference type="EMBL" id="ALL01934.1"/>
    </source>
</evidence>
<accession>A0A0P0N5V8</accession>
<dbReference type="EMBL" id="CP013011">
    <property type="protein sequence ID" value="ALL01934.1"/>
    <property type="molecule type" value="Genomic_DNA"/>
</dbReference>
<keyword evidence="1" id="KW-0175">Coiled coil</keyword>
<feature type="coiled-coil region" evidence="1">
    <location>
        <begin position="18"/>
        <end position="45"/>
    </location>
</feature>
<dbReference type="Proteomes" id="UP000058613">
    <property type="component" value="Chromosome"/>
</dbReference>
<dbReference type="AlphaFoldDB" id="A0A0P0N5V8"/>
<dbReference type="KEGG" id="pdl:Pyrde_1891"/>
<dbReference type="GeneID" id="26100232"/>
<protein>
    <submittedName>
        <fullName evidence="2">Uncharacterized protein</fullName>
    </submittedName>
</protein>
<gene>
    <name evidence="2" type="ORF">Pyrde_1891</name>
</gene>
<proteinExistence type="predicted"/>
<reference evidence="2 3" key="1">
    <citation type="submission" date="2015-10" db="EMBL/GenBank/DDBJ databases">
        <title>Complete genome sequence of hyperthermophilic archaeon Pyrodictium delaneyi Su06.</title>
        <authorList>
            <person name="Jung J.-H."/>
            <person name="Lin J."/>
            <person name="Holden J.F."/>
            <person name="Park C.-S."/>
        </authorList>
    </citation>
    <scope>NUCLEOTIDE SEQUENCE [LARGE SCALE GENOMIC DNA]</scope>
    <source>
        <strain evidence="2 3">Su06</strain>
    </source>
</reference>
<organism evidence="2 3">
    <name type="scientific">Pyrodictium delaneyi</name>
    <dbReference type="NCBI Taxonomy" id="1273541"/>
    <lineage>
        <taxon>Archaea</taxon>
        <taxon>Thermoproteota</taxon>
        <taxon>Thermoprotei</taxon>
        <taxon>Desulfurococcales</taxon>
        <taxon>Pyrodictiaceae</taxon>
        <taxon>Pyrodictium</taxon>
    </lineage>
</organism>